<dbReference type="GO" id="GO:0009307">
    <property type="term" value="P:DNA restriction-modification system"/>
    <property type="evidence" value="ECO:0007669"/>
    <property type="project" value="InterPro"/>
</dbReference>
<keyword evidence="1" id="KW-0472">Membrane</keyword>
<dbReference type="EMBL" id="OBEK01000002">
    <property type="protein sequence ID" value="SNZ09876.1"/>
    <property type="molecule type" value="Genomic_DNA"/>
</dbReference>
<proteinExistence type="predicted"/>
<dbReference type="Pfam" id="PF04471">
    <property type="entry name" value="Mrr_cat"/>
    <property type="match status" value="1"/>
</dbReference>
<keyword evidence="1" id="KW-0812">Transmembrane</keyword>
<dbReference type="GO" id="GO:0015666">
    <property type="term" value="F:restriction endodeoxyribonuclease activity"/>
    <property type="evidence" value="ECO:0007669"/>
    <property type="project" value="TreeGrafter"/>
</dbReference>
<feature type="transmembrane region" description="Helical" evidence="1">
    <location>
        <begin position="6"/>
        <end position="25"/>
    </location>
</feature>
<dbReference type="PANTHER" id="PTHR30015">
    <property type="entry name" value="MRR RESTRICTION SYSTEM PROTEIN"/>
    <property type="match status" value="1"/>
</dbReference>
<feature type="domain" description="Restriction endonuclease type IV Mrr" evidence="2">
    <location>
        <begin position="41"/>
        <end position="150"/>
    </location>
</feature>
<evidence type="ECO:0000256" key="1">
    <source>
        <dbReference type="SAM" id="Phobius"/>
    </source>
</evidence>
<evidence type="ECO:0000313" key="4">
    <source>
        <dbReference type="Proteomes" id="UP000219356"/>
    </source>
</evidence>
<organism evidence="3 4">
    <name type="scientific">Terribacillus aidingensis</name>
    <dbReference type="NCBI Taxonomy" id="586416"/>
    <lineage>
        <taxon>Bacteria</taxon>
        <taxon>Bacillati</taxon>
        <taxon>Bacillota</taxon>
        <taxon>Bacilli</taxon>
        <taxon>Bacillales</taxon>
        <taxon>Bacillaceae</taxon>
        <taxon>Terribacillus</taxon>
    </lineage>
</organism>
<dbReference type="Proteomes" id="UP000219356">
    <property type="component" value="Unassembled WGS sequence"/>
</dbReference>
<dbReference type="InterPro" id="IPR011335">
    <property type="entry name" value="Restrct_endonuc-II-like"/>
</dbReference>
<dbReference type="RefSeq" id="WP_097040619.1">
    <property type="nucleotide sequence ID" value="NZ_OBEK01000002.1"/>
</dbReference>
<keyword evidence="1" id="KW-1133">Transmembrane helix</keyword>
<dbReference type="InterPro" id="IPR052906">
    <property type="entry name" value="Type_IV_Methyl-Rstrct_Enzyme"/>
</dbReference>
<evidence type="ECO:0000313" key="3">
    <source>
        <dbReference type="EMBL" id="SNZ09876.1"/>
    </source>
</evidence>
<dbReference type="AlphaFoldDB" id="A0A285NPV8"/>
<dbReference type="OrthoDB" id="9797274at2"/>
<sequence length="159" mass="17690">MDGLSTLITGLVVMFVIYWSVYFINSGIKISRIKKSGIKDIDKMSGANFEFYLAQLYKSRGYSVKITPGSGDYGADLLITNNKEYRAIQAKRYSKPVGVRAVQEVIAAKIYYECNAGTVISNNNYTKNAIKMANKTGIELIGRNELMSMIIEMKNTKAG</sequence>
<dbReference type="InterPro" id="IPR011856">
    <property type="entry name" value="tRNA_endonuc-like_dom_sf"/>
</dbReference>
<dbReference type="InterPro" id="IPR007560">
    <property type="entry name" value="Restrct_endonuc_IV_Mrr"/>
</dbReference>
<gene>
    <name evidence="3" type="ORF">SAMN05421503_1395</name>
</gene>
<dbReference type="Gene3D" id="3.40.1350.10">
    <property type="match status" value="1"/>
</dbReference>
<protein>
    <submittedName>
        <fullName evidence="3">Restriction system protein</fullName>
    </submittedName>
</protein>
<accession>A0A285NPV8</accession>
<evidence type="ECO:0000259" key="2">
    <source>
        <dbReference type="Pfam" id="PF04471"/>
    </source>
</evidence>
<dbReference type="SUPFAM" id="SSF52980">
    <property type="entry name" value="Restriction endonuclease-like"/>
    <property type="match status" value="1"/>
</dbReference>
<name>A0A285NPV8_9BACI</name>
<keyword evidence="4" id="KW-1185">Reference proteome</keyword>
<dbReference type="GO" id="GO:0003677">
    <property type="term" value="F:DNA binding"/>
    <property type="evidence" value="ECO:0007669"/>
    <property type="project" value="InterPro"/>
</dbReference>
<dbReference type="PANTHER" id="PTHR30015:SF6">
    <property type="entry name" value="SLL1429 PROTEIN"/>
    <property type="match status" value="1"/>
</dbReference>
<reference evidence="4" key="1">
    <citation type="submission" date="2017-09" db="EMBL/GenBank/DDBJ databases">
        <authorList>
            <person name="Varghese N."/>
            <person name="Submissions S."/>
        </authorList>
    </citation>
    <scope>NUCLEOTIDE SEQUENCE [LARGE SCALE GENOMIC DNA]</scope>
    <source>
        <strain evidence="4">CGMCC 1.8913</strain>
    </source>
</reference>